<dbReference type="PRINTS" id="PR00344">
    <property type="entry name" value="BCTRLSENSOR"/>
</dbReference>
<reference evidence="13" key="1">
    <citation type="journal article" date="2021" name="PeerJ">
        <title>Extensive microbial diversity within the chicken gut microbiome revealed by metagenomics and culture.</title>
        <authorList>
            <person name="Gilroy R."/>
            <person name="Ravi A."/>
            <person name="Getino M."/>
            <person name="Pursley I."/>
            <person name="Horton D.L."/>
            <person name="Alikhan N.F."/>
            <person name="Baker D."/>
            <person name="Gharbi K."/>
            <person name="Hall N."/>
            <person name="Watson M."/>
            <person name="Adriaenssens E.M."/>
            <person name="Foster-Nyarko E."/>
            <person name="Jarju S."/>
            <person name="Secka A."/>
            <person name="Antonio M."/>
            <person name="Oren A."/>
            <person name="Chaudhuri R.R."/>
            <person name="La Ragione R."/>
            <person name="Hildebrand F."/>
            <person name="Pallen M.J."/>
        </authorList>
    </citation>
    <scope>NUCLEOTIDE SEQUENCE</scope>
    <source>
        <strain evidence="13">ChiHjej8B7-3636</strain>
    </source>
</reference>
<feature type="domain" description="Histidine kinase" evidence="11">
    <location>
        <begin position="256"/>
        <end position="464"/>
    </location>
</feature>
<evidence type="ECO:0000256" key="8">
    <source>
        <dbReference type="ARBA" id="ARBA00022989"/>
    </source>
</evidence>
<dbReference type="InterPro" id="IPR003661">
    <property type="entry name" value="HisK_dim/P_dom"/>
</dbReference>
<evidence type="ECO:0000256" key="3">
    <source>
        <dbReference type="ARBA" id="ARBA00012438"/>
    </source>
</evidence>
<evidence type="ECO:0000259" key="12">
    <source>
        <dbReference type="PROSITE" id="PS50885"/>
    </source>
</evidence>
<dbReference type="Gene3D" id="3.30.565.10">
    <property type="entry name" value="Histidine kinase-like ATPase, C-terminal domain"/>
    <property type="match status" value="1"/>
</dbReference>
<keyword evidence="9" id="KW-0902">Two-component regulatory system</keyword>
<protein>
    <recommendedName>
        <fullName evidence="3">histidine kinase</fullName>
        <ecNumber evidence="3">2.7.13.3</ecNumber>
    </recommendedName>
</protein>
<feature type="transmembrane region" description="Helical" evidence="10">
    <location>
        <begin position="168"/>
        <end position="188"/>
    </location>
</feature>
<dbReference type="PROSITE" id="PS50885">
    <property type="entry name" value="HAMP"/>
    <property type="match status" value="1"/>
</dbReference>
<dbReference type="PANTHER" id="PTHR43711">
    <property type="entry name" value="TWO-COMPONENT HISTIDINE KINASE"/>
    <property type="match status" value="1"/>
</dbReference>
<dbReference type="EMBL" id="DXAM01000126">
    <property type="protein sequence ID" value="HJA04967.1"/>
    <property type="molecule type" value="Genomic_DNA"/>
</dbReference>
<comment type="subcellular location">
    <subcellularLocation>
        <location evidence="2">Cell membrane</location>
    </subcellularLocation>
</comment>
<dbReference type="InterPro" id="IPR003594">
    <property type="entry name" value="HATPase_dom"/>
</dbReference>
<dbReference type="SMART" id="SM00387">
    <property type="entry name" value="HATPase_c"/>
    <property type="match status" value="1"/>
</dbReference>
<evidence type="ECO:0000256" key="4">
    <source>
        <dbReference type="ARBA" id="ARBA00022553"/>
    </source>
</evidence>
<feature type="domain" description="HAMP" evidence="12">
    <location>
        <begin position="190"/>
        <end position="241"/>
    </location>
</feature>
<dbReference type="InterPro" id="IPR005467">
    <property type="entry name" value="His_kinase_dom"/>
</dbReference>
<dbReference type="Proteomes" id="UP000824220">
    <property type="component" value="Unassembled WGS sequence"/>
</dbReference>
<evidence type="ECO:0000256" key="5">
    <source>
        <dbReference type="ARBA" id="ARBA00022679"/>
    </source>
</evidence>
<dbReference type="Gene3D" id="1.10.287.130">
    <property type="match status" value="1"/>
</dbReference>
<dbReference type="PROSITE" id="PS50109">
    <property type="entry name" value="HIS_KIN"/>
    <property type="match status" value="1"/>
</dbReference>
<gene>
    <name evidence="13" type="ORF">H9800_08940</name>
</gene>
<keyword evidence="5" id="KW-0808">Transferase</keyword>
<dbReference type="Pfam" id="PF02518">
    <property type="entry name" value="HATPase_c"/>
    <property type="match status" value="1"/>
</dbReference>
<organism evidence="13 14">
    <name type="scientific">Candidatus Microbacterium stercoravium</name>
    <dbReference type="NCBI Taxonomy" id="2838697"/>
    <lineage>
        <taxon>Bacteria</taxon>
        <taxon>Bacillati</taxon>
        <taxon>Actinomycetota</taxon>
        <taxon>Actinomycetes</taxon>
        <taxon>Micrococcales</taxon>
        <taxon>Microbacteriaceae</taxon>
        <taxon>Microbacterium</taxon>
    </lineage>
</organism>
<dbReference type="SUPFAM" id="SSF55874">
    <property type="entry name" value="ATPase domain of HSP90 chaperone/DNA topoisomerase II/histidine kinase"/>
    <property type="match status" value="1"/>
</dbReference>
<dbReference type="FunFam" id="1.10.287.130:FF:000001">
    <property type="entry name" value="Two-component sensor histidine kinase"/>
    <property type="match status" value="1"/>
</dbReference>
<keyword evidence="7 13" id="KW-0418">Kinase</keyword>
<dbReference type="CDD" id="cd00082">
    <property type="entry name" value="HisKA"/>
    <property type="match status" value="1"/>
</dbReference>
<evidence type="ECO:0000256" key="7">
    <source>
        <dbReference type="ARBA" id="ARBA00022777"/>
    </source>
</evidence>
<dbReference type="InterPro" id="IPR004358">
    <property type="entry name" value="Sig_transdc_His_kin-like_C"/>
</dbReference>
<dbReference type="CDD" id="cd00075">
    <property type="entry name" value="HATPase"/>
    <property type="match status" value="1"/>
</dbReference>
<evidence type="ECO:0000313" key="13">
    <source>
        <dbReference type="EMBL" id="HJA04967.1"/>
    </source>
</evidence>
<keyword evidence="8 10" id="KW-1133">Transmembrane helix</keyword>
<name>A0A9D2KIQ3_9MICO</name>
<dbReference type="InterPro" id="IPR036890">
    <property type="entry name" value="HATPase_C_sf"/>
</dbReference>
<dbReference type="GO" id="GO:0000155">
    <property type="term" value="F:phosphorelay sensor kinase activity"/>
    <property type="evidence" value="ECO:0007669"/>
    <property type="project" value="InterPro"/>
</dbReference>
<evidence type="ECO:0000256" key="6">
    <source>
        <dbReference type="ARBA" id="ARBA00022692"/>
    </source>
</evidence>
<comment type="catalytic activity">
    <reaction evidence="1">
        <text>ATP + protein L-histidine = ADP + protein N-phospho-L-histidine.</text>
        <dbReference type="EC" id="2.7.13.3"/>
    </reaction>
</comment>
<evidence type="ECO:0000256" key="2">
    <source>
        <dbReference type="ARBA" id="ARBA00004236"/>
    </source>
</evidence>
<evidence type="ECO:0000259" key="11">
    <source>
        <dbReference type="PROSITE" id="PS50109"/>
    </source>
</evidence>
<dbReference type="PANTHER" id="PTHR43711:SF1">
    <property type="entry name" value="HISTIDINE KINASE 1"/>
    <property type="match status" value="1"/>
</dbReference>
<dbReference type="InterPro" id="IPR050736">
    <property type="entry name" value="Sensor_HK_Regulatory"/>
</dbReference>
<reference evidence="13" key="2">
    <citation type="submission" date="2021-04" db="EMBL/GenBank/DDBJ databases">
        <authorList>
            <person name="Gilroy R."/>
        </authorList>
    </citation>
    <scope>NUCLEOTIDE SEQUENCE</scope>
    <source>
        <strain evidence="13">ChiHjej8B7-3636</strain>
    </source>
</reference>
<evidence type="ECO:0000313" key="14">
    <source>
        <dbReference type="Proteomes" id="UP000824220"/>
    </source>
</evidence>
<dbReference type="SUPFAM" id="SSF47384">
    <property type="entry name" value="Homodimeric domain of signal transducing histidine kinase"/>
    <property type="match status" value="1"/>
</dbReference>
<dbReference type="InterPro" id="IPR036097">
    <property type="entry name" value="HisK_dim/P_sf"/>
</dbReference>
<feature type="transmembrane region" description="Helical" evidence="10">
    <location>
        <begin position="12"/>
        <end position="36"/>
    </location>
</feature>
<evidence type="ECO:0000256" key="1">
    <source>
        <dbReference type="ARBA" id="ARBA00000085"/>
    </source>
</evidence>
<proteinExistence type="predicted"/>
<sequence>MSTQRTVSLRAVLLLLTTAIAATAVVLSTVVIVIAARATIYETRQNSVIDEFRESTDALVAEISAEASDDAWLYYSGIFPGRTAIIDLAAGRYVGEMDRSEIPSSLHAFDEEIGAGEVRFRRAHLDGEEVFFVAAGWSDLERFPDTTLTVVNAYTLEPQRAQVVRMTAIAAIVGAVVLLVSGTAGLLVGRALTKPVRRLAAMARRVGQGELPDAPPRSFSDIDEVGATLRASAQSLSETVAELEQREQGSRRLVSDVAHELRTPLTSMTAVAEILDDLDSATDEQRRAAISVTSRGTRRLAALVEDLLELSRLDARGATIRFADAPLGALLHDAIALVDVADDDIVVEAAEVHVRTDPHRVRTILTNLISNALRHGEPPVRIVVEADDDAVRVRVSDDGPGIPAQDRDRVFERFVALDPSRRRTEGSGLGLAIARDNARALGGDLILVPSDTGAVFELTLPRSGLRTG</sequence>
<dbReference type="Gene3D" id="6.10.340.10">
    <property type="match status" value="1"/>
</dbReference>
<dbReference type="InterPro" id="IPR003660">
    <property type="entry name" value="HAMP_dom"/>
</dbReference>
<accession>A0A9D2KIQ3</accession>
<comment type="caution">
    <text evidence="13">The sequence shown here is derived from an EMBL/GenBank/DDBJ whole genome shotgun (WGS) entry which is preliminary data.</text>
</comment>
<dbReference type="Pfam" id="PF00512">
    <property type="entry name" value="HisKA"/>
    <property type="match status" value="1"/>
</dbReference>
<keyword evidence="4" id="KW-0597">Phosphoprotein</keyword>
<keyword evidence="10" id="KW-0472">Membrane</keyword>
<dbReference type="AlphaFoldDB" id="A0A9D2KIQ3"/>
<evidence type="ECO:0000256" key="9">
    <source>
        <dbReference type="ARBA" id="ARBA00023012"/>
    </source>
</evidence>
<dbReference type="SMART" id="SM00388">
    <property type="entry name" value="HisKA"/>
    <property type="match status" value="1"/>
</dbReference>
<dbReference type="EC" id="2.7.13.3" evidence="3"/>
<dbReference type="GO" id="GO:0005886">
    <property type="term" value="C:plasma membrane"/>
    <property type="evidence" value="ECO:0007669"/>
    <property type="project" value="UniProtKB-SubCell"/>
</dbReference>
<evidence type="ECO:0000256" key="10">
    <source>
        <dbReference type="SAM" id="Phobius"/>
    </source>
</evidence>
<keyword evidence="6 10" id="KW-0812">Transmembrane</keyword>